<gene>
    <name evidence="1" type="ORF">METZ01_LOCUS108798</name>
</gene>
<reference evidence="1" key="1">
    <citation type="submission" date="2018-05" db="EMBL/GenBank/DDBJ databases">
        <authorList>
            <person name="Lanie J.A."/>
            <person name="Ng W.-L."/>
            <person name="Kazmierczak K.M."/>
            <person name="Andrzejewski T.M."/>
            <person name="Davidsen T.M."/>
            <person name="Wayne K.J."/>
            <person name="Tettelin H."/>
            <person name="Glass J.I."/>
            <person name="Rusch D."/>
            <person name="Podicherti R."/>
            <person name="Tsui H.-C.T."/>
            <person name="Winkler M.E."/>
        </authorList>
    </citation>
    <scope>NUCLEOTIDE SEQUENCE</scope>
</reference>
<name>A0A381WTX0_9ZZZZ</name>
<protein>
    <submittedName>
        <fullName evidence="1">Uncharacterized protein</fullName>
    </submittedName>
</protein>
<proteinExistence type="predicted"/>
<evidence type="ECO:0000313" key="1">
    <source>
        <dbReference type="EMBL" id="SVA55944.1"/>
    </source>
</evidence>
<sequence>MPKPPQDFRRHTLSCPLCGAEKGLPVKEYKSHKTVRQRIAWDRKKGDMDEVRECLNCGAEYDKDGKIIVPAKHHGESGERRLWI</sequence>
<dbReference type="EMBL" id="UINC01012869">
    <property type="protein sequence ID" value="SVA55944.1"/>
    <property type="molecule type" value="Genomic_DNA"/>
</dbReference>
<organism evidence="1">
    <name type="scientific">marine metagenome</name>
    <dbReference type="NCBI Taxonomy" id="408172"/>
    <lineage>
        <taxon>unclassified sequences</taxon>
        <taxon>metagenomes</taxon>
        <taxon>ecological metagenomes</taxon>
    </lineage>
</organism>
<dbReference type="AlphaFoldDB" id="A0A381WTX0"/>
<accession>A0A381WTX0</accession>